<feature type="transmembrane region" description="Helical" evidence="8">
    <location>
        <begin position="275"/>
        <end position="296"/>
    </location>
</feature>
<keyword evidence="7 8" id="KW-0472">Membrane</keyword>
<evidence type="ECO:0000256" key="7">
    <source>
        <dbReference type="ARBA" id="ARBA00023136"/>
    </source>
</evidence>
<feature type="transmembrane region" description="Helical" evidence="8">
    <location>
        <begin position="246"/>
        <end position="269"/>
    </location>
</feature>
<proteinExistence type="inferred from homology"/>
<dbReference type="InterPro" id="IPR004626">
    <property type="entry name" value="RarD"/>
</dbReference>
<evidence type="ECO:0000259" key="9">
    <source>
        <dbReference type="Pfam" id="PF00892"/>
    </source>
</evidence>
<feature type="transmembrane region" description="Helical" evidence="8">
    <location>
        <begin position="218"/>
        <end position="239"/>
    </location>
</feature>
<evidence type="ECO:0000313" key="10">
    <source>
        <dbReference type="EMBL" id="USQ80835.1"/>
    </source>
</evidence>
<feature type="domain" description="EamA" evidence="9">
    <location>
        <begin position="14"/>
        <end position="148"/>
    </location>
</feature>
<feature type="transmembrane region" description="Helical" evidence="8">
    <location>
        <begin position="133"/>
        <end position="150"/>
    </location>
</feature>
<sequence length="313" mass="33248">MNTPASDTAEVWRGTAYGALAYLLWGVLPLYFALLIPATPWEVLGHRVLWSLLICGALLALAGQLRWAIDMFRDRRLLLTMTAAGALIAINWTVYTVAVMSGHVTEAALGYFLNPLVTVAMGVLLLRERLRPAQWVAVGAGLVAGVYLTINYGTLPWISLTLAFSFATYGLIKKHIGSSLSAVQSLTGETVVMAPLAVGIIIWLGVTDQQTFVGEGAGHTTLLVLTGVITAVPLLLFAAAAHRVPLVTIGLLQFIAPVLQLLGGVLVLGEVMPTSRWVGFGLVWVALIILSVDSVVSSGRSRRLARAAEGAAV</sequence>
<feature type="transmembrane region" description="Helical" evidence="8">
    <location>
        <begin position="16"/>
        <end position="36"/>
    </location>
</feature>
<accession>A0ABY4YWI7</accession>
<evidence type="ECO:0000313" key="11">
    <source>
        <dbReference type="Proteomes" id="UP001056455"/>
    </source>
</evidence>
<keyword evidence="5 8" id="KW-0812">Transmembrane</keyword>
<feature type="domain" description="EamA" evidence="9">
    <location>
        <begin position="160"/>
        <end position="291"/>
    </location>
</feature>
<comment type="subcellular location">
    <subcellularLocation>
        <location evidence="1">Cell membrane</location>
        <topology evidence="1">Multi-pass membrane protein</topology>
    </subcellularLocation>
</comment>
<feature type="transmembrane region" description="Helical" evidence="8">
    <location>
        <begin position="48"/>
        <end position="65"/>
    </location>
</feature>
<dbReference type="RefSeq" id="WP_252594223.1">
    <property type="nucleotide sequence ID" value="NZ_CP099489.1"/>
</dbReference>
<gene>
    <name evidence="10" type="primary">rarD</name>
    <name evidence="10" type="ORF">NF556_04045</name>
</gene>
<feature type="transmembrane region" description="Helical" evidence="8">
    <location>
        <begin position="156"/>
        <end position="172"/>
    </location>
</feature>
<dbReference type="NCBIfam" id="TIGR00688">
    <property type="entry name" value="rarD"/>
    <property type="match status" value="1"/>
</dbReference>
<dbReference type="PANTHER" id="PTHR22911:SF137">
    <property type="entry name" value="SOLUTE CARRIER FAMILY 35 MEMBER G2-RELATED"/>
    <property type="match status" value="1"/>
</dbReference>
<comment type="similarity">
    <text evidence="2">Belongs to the EamA transporter family.</text>
</comment>
<dbReference type="EMBL" id="CP099489">
    <property type="protein sequence ID" value="USQ80835.1"/>
    <property type="molecule type" value="Genomic_DNA"/>
</dbReference>
<feature type="transmembrane region" description="Helical" evidence="8">
    <location>
        <begin position="184"/>
        <end position="206"/>
    </location>
</feature>
<evidence type="ECO:0000256" key="8">
    <source>
        <dbReference type="SAM" id="Phobius"/>
    </source>
</evidence>
<protein>
    <submittedName>
        <fullName evidence="10">EamA family transporter RarD</fullName>
    </submittedName>
</protein>
<name>A0ABY4YWI7_9MICO</name>
<dbReference type="Proteomes" id="UP001056455">
    <property type="component" value="Chromosome"/>
</dbReference>
<dbReference type="PANTHER" id="PTHR22911">
    <property type="entry name" value="ACYL-MALONYL CONDENSING ENZYME-RELATED"/>
    <property type="match status" value="1"/>
</dbReference>
<evidence type="ECO:0000256" key="3">
    <source>
        <dbReference type="ARBA" id="ARBA00022448"/>
    </source>
</evidence>
<keyword evidence="3" id="KW-0813">Transport</keyword>
<evidence type="ECO:0000256" key="2">
    <source>
        <dbReference type="ARBA" id="ARBA00007362"/>
    </source>
</evidence>
<dbReference type="SUPFAM" id="SSF103481">
    <property type="entry name" value="Multidrug resistance efflux transporter EmrE"/>
    <property type="match status" value="2"/>
</dbReference>
<evidence type="ECO:0000256" key="5">
    <source>
        <dbReference type="ARBA" id="ARBA00022692"/>
    </source>
</evidence>
<keyword evidence="11" id="KW-1185">Reference proteome</keyword>
<evidence type="ECO:0000256" key="1">
    <source>
        <dbReference type="ARBA" id="ARBA00004651"/>
    </source>
</evidence>
<dbReference type="Pfam" id="PF00892">
    <property type="entry name" value="EamA"/>
    <property type="match status" value="2"/>
</dbReference>
<keyword evidence="4" id="KW-1003">Cell membrane</keyword>
<reference evidence="10" key="1">
    <citation type="submission" date="2022-06" db="EMBL/GenBank/DDBJ databases">
        <title>Ornithinimicrobium HY1793.</title>
        <authorList>
            <person name="Huang Y."/>
        </authorList>
    </citation>
    <scope>NUCLEOTIDE SEQUENCE</scope>
    <source>
        <strain evidence="10">HY1793</strain>
    </source>
</reference>
<feature type="transmembrane region" description="Helical" evidence="8">
    <location>
        <begin position="107"/>
        <end position="126"/>
    </location>
</feature>
<evidence type="ECO:0000256" key="6">
    <source>
        <dbReference type="ARBA" id="ARBA00022989"/>
    </source>
</evidence>
<feature type="transmembrane region" description="Helical" evidence="8">
    <location>
        <begin position="77"/>
        <end position="95"/>
    </location>
</feature>
<dbReference type="InterPro" id="IPR000620">
    <property type="entry name" value="EamA_dom"/>
</dbReference>
<organism evidence="10 11">
    <name type="scientific">Ornithinimicrobium faecis</name>
    <dbReference type="NCBI Taxonomy" id="2934158"/>
    <lineage>
        <taxon>Bacteria</taxon>
        <taxon>Bacillati</taxon>
        <taxon>Actinomycetota</taxon>
        <taxon>Actinomycetes</taxon>
        <taxon>Micrococcales</taxon>
        <taxon>Ornithinimicrobiaceae</taxon>
        <taxon>Ornithinimicrobium</taxon>
    </lineage>
</organism>
<evidence type="ECO:0000256" key="4">
    <source>
        <dbReference type="ARBA" id="ARBA00022475"/>
    </source>
</evidence>
<keyword evidence="6 8" id="KW-1133">Transmembrane helix</keyword>
<dbReference type="InterPro" id="IPR037185">
    <property type="entry name" value="EmrE-like"/>
</dbReference>